<evidence type="ECO:0000259" key="1">
    <source>
        <dbReference type="PROSITE" id="PS50191"/>
    </source>
</evidence>
<dbReference type="InterPro" id="IPR001251">
    <property type="entry name" value="CRAL-TRIO_dom"/>
</dbReference>
<feature type="domain" description="CRAL-TRIO" evidence="1">
    <location>
        <begin position="90"/>
        <end position="256"/>
    </location>
</feature>
<dbReference type="VEuPathDB" id="VectorBase:SCAU012239"/>
<dbReference type="Gene3D" id="1.20.5.1200">
    <property type="entry name" value="Alpha-tocopherol transfer"/>
    <property type="match status" value="1"/>
</dbReference>
<evidence type="ECO:0000313" key="2">
    <source>
        <dbReference type="EnsemblMetazoa" id="SCAU012239-PA"/>
    </source>
</evidence>
<dbReference type="PANTHER" id="PTHR10174">
    <property type="entry name" value="ALPHA-TOCOPHEROL TRANSFER PROTEIN-RELATED"/>
    <property type="match status" value="1"/>
</dbReference>
<dbReference type="InterPro" id="IPR036273">
    <property type="entry name" value="CRAL/TRIO_N_dom_sf"/>
</dbReference>
<dbReference type="OrthoDB" id="6682367at2759"/>
<evidence type="ECO:0000313" key="3">
    <source>
        <dbReference type="Proteomes" id="UP000095300"/>
    </source>
</evidence>
<dbReference type="GO" id="GO:1902936">
    <property type="term" value="F:phosphatidylinositol bisphosphate binding"/>
    <property type="evidence" value="ECO:0007669"/>
    <property type="project" value="TreeGrafter"/>
</dbReference>
<dbReference type="SUPFAM" id="SSF52087">
    <property type="entry name" value="CRAL/TRIO domain"/>
    <property type="match status" value="1"/>
</dbReference>
<dbReference type="PRINTS" id="PR00180">
    <property type="entry name" value="CRETINALDHBP"/>
</dbReference>
<dbReference type="Gene3D" id="3.40.525.10">
    <property type="entry name" value="CRAL-TRIO lipid binding domain"/>
    <property type="match status" value="1"/>
</dbReference>
<protein>
    <recommendedName>
        <fullName evidence="1">CRAL-TRIO domain-containing protein</fullName>
    </recommendedName>
</protein>
<dbReference type="SUPFAM" id="SSF46938">
    <property type="entry name" value="CRAL/TRIO N-terminal domain"/>
    <property type="match status" value="1"/>
</dbReference>
<dbReference type="Pfam" id="PF00650">
    <property type="entry name" value="CRAL_TRIO"/>
    <property type="match status" value="1"/>
</dbReference>
<dbReference type="Gene3D" id="1.10.8.20">
    <property type="entry name" value="N-terminal domain of phosphatidylinositol transfer protein sec14p"/>
    <property type="match status" value="1"/>
</dbReference>
<dbReference type="EnsemblMetazoa" id="SCAU012239-RA">
    <property type="protein sequence ID" value="SCAU012239-PA"/>
    <property type="gene ID" value="SCAU012239"/>
</dbReference>
<dbReference type="AlphaFoldDB" id="A0A1I8PYG5"/>
<name>A0A1I8PYG5_STOCA</name>
<keyword evidence="3" id="KW-1185">Reference proteome</keyword>
<dbReference type="GO" id="GO:0016020">
    <property type="term" value="C:membrane"/>
    <property type="evidence" value="ECO:0007669"/>
    <property type="project" value="TreeGrafter"/>
</dbReference>
<accession>A0A1I8PYG5</accession>
<dbReference type="PROSITE" id="PS50191">
    <property type="entry name" value="CRAL_TRIO"/>
    <property type="match status" value="1"/>
</dbReference>
<sequence length="310" mass="35963">MSQLMPLGEDLQNVAIKELGENPNRISEDLLILKAWINQQPHLKSRMDDQFLIQFLRGSKYSLEKAKDKLDTFYTMKTKYSDLFAITDVDNEMFRKFHNTGTYVTLPKPLNANGPRIVSVRINYAAPDFTVCQIVQYTTAALEVAMISDPYACIHGICFIMDFSKLTLNHVMLITPTNFKKFVKYFEHTIPIRIKGIYAINATPAAEQLYQFVMPFFPQQLKERIVIIRNNIEELHRHIPKEYLPTEYGGENGLLEQLCEDYNHVWDKHRDFFRENAAYGVEEKLRLGKCKLEFGDDFGIGGTFRKLVVD</sequence>
<dbReference type="CDD" id="cd00170">
    <property type="entry name" value="SEC14"/>
    <property type="match status" value="1"/>
</dbReference>
<dbReference type="KEGG" id="scac:106085649"/>
<dbReference type="PANTHER" id="PTHR10174:SF216">
    <property type="entry name" value="CRAL-TRIO DOMAIN-CONTAINING PROTEIN-RELATED"/>
    <property type="match status" value="1"/>
</dbReference>
<dbReference type="InterPro" id="IPR036865">
    <property type="entry name" value="CRAL-TRIO_dom_sf"/>
</dbReference>
<reference evidence="2" key="1">
    <citation type="submission" date="2020-05" db="UniProtKB">
        <authorList>
            <consortium name="EnsemblMetazoa"/>
        </authorList>
    </citation>
    <scope>IDENTIFICATION</scope>
    <source>
        <strain evidence="2">USDA</strain>
    </source>
</reference>
<dbReference type="SMART" id="SM00516">
    <property type="entry name" value="SEC14"/>
    <property type="match status" value="1"/>
</dbReference>
<organism evidence="2 3">
    <name type="scientific">Stomoxys calcitrans</name>
    <name type="common">Stable fly</name>
    <name type="synonym">Conops calcitrans</name>
    <dbReference type="NCBI Taxonomy" id="35570"/>
    <lineage>
        <taxon>Eukaryota</taxon>
        <taxon>Metazoa</taxon>
        <taxon>Ecdysozoa</taxon>
        <taxon>Arthropoda</taxon>
        <taxon>Hexapoda</taxon>
        <taxon>Insecta</taxon>
        <taxon>Pterygota</taxon>
        <taxon>Neoptera</taxon>
        <taxon>Endopterygota</taxon>
        <taxon>Diptera</taxon>
        <taxon>Brachycera</taxon>
        <taxon>Muscomorpha</taxon>
        <taxon>Muscoidea</taxon>
        <taxon>Muscidae</taxon>
        <taxon>Stomoxys</taxon>
    </lineage>
</organism>
<proteinExistence type="predicted"/>
<dbReference type="Proteomes" id="UP000095300">
    <property type="component" value="Unassembled WGS sequence"/>
</dbReference>
<gene>
    <name evidence="2" type="primary">106085649</name>
</gene>